<reference evidence="1 2" key="1">
    <citation type="journal article" date="2011" name="PLoS Genet.">
        <title>Azospirillum genomes reveal transition of bacteria from aquatic to terrestrial environments.</title>
        <authorList>
            <person name="Wisniewski-Dye F."/>
            <person name="Borziak K."/>
            <person name="Khalsa-Moyers G."/>
            <person name="Alexandre G."/>
            <person name="Sukharnikov L.O."/>
            <person name="Wuichet K."/>
            <person name="Hurst G.B."/>
            <person name="McDonald W.H."/>
            <person name="Robertson J.S."/>
            <person name="Barbe V."/>
            <person name="Calteau A."/>
            <person name="Rouy Z."/>
            <person name="Mangenot S."/>
            <person name="Prigent-Combaret C."/>
            <person name="Normand P."/>
            <person name="Boyer M."/>
            <person name="Siguier P."/>
            <person name="Dessaux Y."/>
            <person name="Elmerich C."/>
            <person name="Condemine G."/>
            <person name="Krishnen G."/>
            <person name="Kennedy I."/>
            <person name="Paterson A.H."/>
            <person name="Gonzalez V."/>
            <person name="Mavingui P."/>
            <person name="Zhulin I.B."/>
        </authorList>
    </citation>
    <scope>NUCLEOTIDE SEQUENCE [LARGE SCALE GENOMIC DNA]</scope>
    <source>
        <strain evidence="1 2">Sp245</strain>
    </source>
</reference>
<proteinExistence type="predicted"/>
<dbReference type="AlphaFoldDB" id="A0A9P1JZT1"/>
<protein>
    <submittedName>
        <fullName evidence="1">Uncharacterized protein</fullName>
    </submittedName>
</protein>
<dbReference type="Proteomes" id="UP000007319">
    <property type="component" value="Plasmid AZOBR_p3"/>
</dbReference>
<evidence type="ECO:0000313" key="2">
    <source>
        <dbReference type="Proteomes" id="UP000007319"/>
    </source>
</evidence>
<accession>A0A9P1JZT1</accession>
<keyword evidence="2" id="KW-1185">Reference proteome</keyword>
<dbReference type="EMBL" id="HE577330">
    <property type="protein sequence ID" value="CCD02940.1"/>
    <property type="molecule type" value="Genomic_DNA"/>
</dbReference>
<geneLocation type="plasmid" evidence="1 2">
    <name>AZOBR_p3</name>
</geneLocation>
<gene>
    <name evidence="1" type="ORF">AZOBR_p340178</name>
</gene>
<name>A0A9P1JZT1_9PROT</name>
<evidence type="ECO:0000313" key="1">
    <source>
        <dbReference type="EMBL" id="CCD02940.1"/>
    </source>
</evidence>
<organism evidence="1 2">
    <name type="scientific">Azospirillum baldaniorum</name>
    <dbReference type="NCBI Taxonomy" id="1064539"/>
    <lineage>
        <taxon>Bacteria</taxon>
        <taxon>Pseudomonadati</taxon>
        <taxon>Pseudomonadota</taxon>
        <taxon>Alphaproteobacteria</taxon>
        <taxon>Rhodospirillales</taxon>
        <taxon>Azospirillaceae</taxon>
        <taxon>Azospirillum</taxon>
    </lineage>
</organism>
<keyword evidence="1" id="KW-0614">Plasmid</keyword>
<dbReference type="KEGG" id="abs:AZOBR_p340178"/>
<sequence>MAHMSKLDLEEAETLAKLLRAVRTFDFALSDAVGDKCRQFPSMKLSVGTVRDALEDLQGDVRGTMKDKDPDNVTGWDELRSYLSRREAEART</sequence>